<sequence length="108" mass="12612">MSRPSTPATLERMKGGFVYILANRPDGTLYVGVTSDLVRRIWEHREGLADGFTKRYGLKTLVHFERFDDIASAIQREKTMKHWPRAWKVRLIHAGNPQWRDLYDEILG</sequence>
<dbReference type="SMART" id="SM00465">
    <property type="entry name" value="GIYc"/>
    <property type="match status" value="1"/>
</dbReference>
<dbReference type="EMBL" id="JBHUHD010000001">
    <property type="protein sequence ID" value="MFD2140280.1"/>
    <property type="molecule type" value="Genomic_DNA"/>
</dbReference>
<evidence type="ECO:0000313" key="3">
    <source>
        <dbReference type="EMBL" id="MFD2140280.1"/>
    </source>
</evidence>
<dbReference type="Proteomes" id="UP001597299">
    <property type="component" value="Unassembled WGS sequence"/>
</dbReference>
<accession>A0ABW4YV46</accession>
<dbReference type="InterPro" id="IPR000305">
    <property type="entry name" value="GIY-YIG_endonuc"/>
</dbReference>
<dbReference type="InterPro" id="IPR035901">
    <property type="entry name" value="GIY-YIG_endonuc_sf"/>
</dbReference>
<gene>
    <name evidence="3" type="ORF">ACFSNC_07725</name>
</gene>
<dbReference type="PANTHER" id="PTHR34477">
    <property type="entry name" value="UPF0213 PROTEIN YHBQ"/>
    <property type="match status" value="1"/>
</dbReference>
<dbReference type="CDD" id="cd10448">
    <property type="entry name" value="GIY-YIG_unchar_3"/>
    <property type="match status" value="1"/>
</dbReference>
<dbReference type="PANTHER" id="PTHR34477:SF5">
    <property type="entry name" value="BSL5627 PROTEIN"/>
    <property type="match status" value="1"/>
</dbReference>
<evidence type="ECO:0000256" key="1">
    <source>
        <dbReference type="ARBA" id="ARBA00007435"/>
    </source>
</evidence>
<proteinExistence type="inferred from homology"/>
<feature type="domain" description="GIY-YIG" evidence="2">
    <location>
        <begin position="14"/>
        <end position="90"/>
    </location>
</feature>
<reference evidence="4" key="1">
    <citation type="journal article" date="2019" name="Int. J. Syst. Evol. Microbiol.">
        <title>The Global Catalogue of Microorganisms (GCM) 10K type strain sequencing project: providing services to taxonomists for standard genome sequencing and annotation.</title>
        <authorList>
            <consortium name="The Broad Institute Genomics Platform"/>
            <consortium name="The Broad Institute Genome Sequencing Center for Infectious Disease"/>
            <person name="Wu L."/>
            <person name="Ma J."/>
        </authorList>
    </citation>
    <scope>NUCLEOTIDE SEQUENCE [LARGE SCALE GENOMIC DNA]</scope>
    <source>
        <strain evidence="4">CCM 7435</strain>
    </source>
</reference>
<evidence type="ECO:0000313" key="4">
    <source>
        <dbReference type="Proteomes" id="UP001597299"/>
    </source>
</evidence>
<dbReference type="InterPro" id="IPR050190">
    <property type="entry name" value="UPF0213_domain"/>
</dbReference>
<protein>
    <submittedName>
        <fullName evidence="3">GIY-YIG nuclease family protein</fullName>
    </submittedName>
</protein>
<evidence type="ECO:0000259" key="2">
    <source>
        <dbReference type="PROSITE" id="PS50164"/>
    </source>
</evidence>
<dbReference type="SUPFAM" id="SSF82771">
    <property type="entry name" value="GIY-YIG endonuclease"/>
    <property type="match status" value="1"/>
</dbReference>
<comment type="similarity">
    <text evidence="1">Belongs to the UPF0213 family.</text>
</comment>
<comment type="caution">
    <text evidence="3">The sequence shown here is derived from an EMBL/GenBank/DDBJ whole genome shotgun (WGS) entry which is preliminary data.</text>
</comment>
<organism evidence="3 4">
    <name type="scientific">Ancylobacter oerskovii</name>
    <dbReference type="NCBI Taxonomy" id="459519"/>
    <lineage>
        <taxon>Bacteria</taxon>
        <taxon>Pseudomonadati</taxon>
        <taxon>Pseudomonadota</taxon>
        <taxon>Alphaproteobacteria</taxon>
        <taxon>Hyphomicrobiales</taxon>
        <taxon>Xanthobacteraceae</taxon>
        <taxon>Ancylobacter</taxon>
    </lineage>
</organism>
<dbReference type="Gene3D" id="3.40.1440.10">
    <property type="entry name" value="GIY-YIG endonuclease"/>
    <property type="match status" value="1"/>
</dbReference>
<name>A0ABW4YV46_9HYPH</name>
<dbReference type="Pfam" id="PF01541">
    <property type="entry name" value="GIY-YIG"/>
    <property type="match status" value="1"/>
</dbReference>
<keyword evidence="4" id="KW-1185">Reference proteome</keyword>
<dbReference type="PROSITE" id="PS50164">
    <property type="entry name" value="GIY_YIG"/>
    <property type="match status" value="1"/>
</dbReference>
<dbReference type="RefSeq" id="WP_378295942.1">
    <property type="nucleotide sequence ID" value="NZ_JBHUHD010000001.1"/>
</dbReference>